<sequence length="216" mass="24407">MTIKLALIVPFLILCILNVFYEKNGKRKGVVFTKPLLMPLLGVFYSLNTAHINYYILLALTFGFLGDVFLLKNNRNSLVLAGIVSFLIGHVFYIFIFALSSYMLKPIPIWFLLFLLPYIGIAYLMFKKLLSTMESMKFPAIIYMCVLCTMSFMSLSRIWAVSLLSFMLTFLGSLSFLISDSILAFDMFSARKGNNGAVIMATYTFAQLLIVIGLLV</sequence>
<feature type="transmembrane region" description="Helical" evidence="6">
    <location>
        <begin position="138"/>
        <end position="160"/>
    </location>
</feature>
<dbReference type="Proteomes" id="UP000632377">
    <property type="component" value="Unassembled WGS sequence"/>
</dbReference>
<accession>A0ABS1TDI5</accession>
<dbReference type="PANTHER" id="PTHR31885:SF6">
    <property type="entry name" value="GH04784P"/>
    <property type="match status" value="1"/>
</dbReference>
<gene>
    <name evidence="7" type="ORF">JK636_16990</name>
</gene>
<dbReference type="Pfam" id="PF07947">
    <property type="entry name" value="YhhN"/>
    <property type="match status" value="1"/>
</dbReference>
<proteinExistence type="inferred from homology"/>
<dbReference type="RefSeq" id="WP_202750170.1">
    <property type="nucleotide sequence ID" value="NZ_JAESWC010000014.1"/>
</dbReference>
<feature type="transmembrane region" description="Helical" evidence="6">
    <location>
        <begin position="6"/>
        <end position="22"/>
    </location>
</feature>
<keyword evidence="4 6" id="KW-1133">Transmembrane helix</keyword>
<dbReference type="EMBL" id="JAESWC010000014">
    <property type="protein sequence ID" value="MBL4937419.1"/>
    <property type="molecule type" value="Genomic_DNA"/>
</dbReference>
<feature type="transmembrane region" description="Helical" evidence="6">
    <location>
        <begin position="166"/>
        <end position="185"/>
    </location>
</feature>
<keyword evidence="8" id="KW-1185">Reference proteome</keyword>
<evidence type="ECO:0000256" key="6">
    <source>
        <dbReference type="SAM" id="Phobius"/>
    </source>
</evidence>
<comment type="caution">
    <text evidence="7">The sequence shown here is derived from an EMBL/GenBank/DDBJ whole genome shotgun (WGS) entry which is preliminary data.</text>
</comment>
<feature type="transmembrane region" description="Helical" evidence="6">
    <location>
        <begin position="78"/>
        <end position="101"/>
    </location>
</feature>
<feature type="transmembrane region" description="Helical" evidence="6">
    <location>
        <begin position="52"/>
        <end position="71"/>
    </location>
</feature>
<reference evidence="7 8" key="1">
    <citation type="submission" date="2021-01" db="EMBL/GenBank/DDBJ databases">
        <title>Genome public.</title>
        <authorList>
            <person name="Liu C."/>
            <person name="Sun Q."/>
        </authorList>
    </citation>
    <scope>NUCLEOTIDE SEQUENCE [LARGE SCALE GENOMIC DNA]</scope>
    <source>
        <strain evidence="7 8">YIM B02515</strain>
    </source>
</reference>
<keyword evidence="5 6" id="KW-0472">Membrane</keyword>
<feature type="transmembrane region" description="Helical" evidence="6">
    <location>
        <begin position="107"/>
        <end position="126"/>
    </location>
</feature>
<dbReference type="PANTHER" id="PTHR31885">
    <property type="entry name" value="GH04784P"/>
    <property type="match status" value="1"/>
</dbReference>
<comment type="similarity">
    <text evidence="2">Belongs to the TMEM86 family.</text>
</comment>
<comment type="subcellular location">
    <subcellularLocation>
        <location evidence="1">Membrane</location>
        <topology evidence="1">Multi-pass membrane protein</topology>
    </subcellularLocation>
</comment>
<dbReference type="InterPro" id="IPR012506">
    <property type="entry name" value="TMEM86B-like"/>
</dbReference>
<protein>
    <submittedName>
        <fullName evidence="7">Lysoplasmalogenase</fullName>
    </submittedName>
</protein>
<keyword evidence="3 6" id="KW-0812">Transmembrane</keyword>
<evidence type="ECO:0000256" key="3">
    <source>
        <dbReference type="ARBA" id="ARBA00022692"/>
    </source>
</evidence>
<organism evidence="7 8">
    <name type="scientific">Clostridium rhizosphaerae</name>
    <dbReference type="NCBI Taxonomy" id="2803861"/>
    <lineage>
        <taxon>Bacteria</taxon>
        <taxon>Bacillati</taxon>
        <taxon>Bacillota</taxon>
        <taxon>Clostridia</taxon>
        <taxon>Eubacteriales</taxon>
        <taxon>Clostridiaceae</taxon>
        <taxon>Clostridium</taxon>
    </lineage>
</organism>
<evidence type="ECO:0000256" key="4">
    <source>
        <dbReference type="ARBA" id="ARBA00022989"/>
    </source>
</evidence>
<evidence type="ECO:0000256" key="5">
    <source>
        <dbReference type="ARBA" id="ARBA00023136"/>
    </source>
</evidence>
<evidence type="ECO:0000313" key="8">
    <source>
        <dbReference type="Proteomes" id="UP000632377"/>
    </source>
</evidence>
<evidence type="ECO:0000313" key="7">
    <source>
        <dbReference type="EMBL" id="MBL4937419.1"/>
    </source>
</evidence>
<feature type="transmembrane region" description="Helical" evidence="6">
    <location>
        <begin position="197"/>
        <end position="215"/>
    </location>
</feature>
<name>A0ABS1TDI5_9CLOT</name>
<evidence type="ECO:0000256" key="2">
    <source>
        <dbReference type="ARBA" id="ARBA00007375"/>
    </source>
</evidence>
<evidence type="ECO:0000256" key="1">
    <source>
        <dbReference type="ARBA" id="ARBA00004141"/>
    </source>
</evidence>